<sequence>MKHSLKIVLFVLLLCGVFGADEVKPVSVMEADSVTLTPDPAKIQGFIKLQWWFGDTLIAQTRKTESSIEYEDIFRDRLQLDHQTGSLTIKNMRTKHSGPYQLKIDYSDTNPSYIEFKVTVKESPFVDAIEFVMKTESVTEGDPVTLHVPQIQGDELIVWRFGDEGKLIAKHDLEAKSSPLYYDEERFSDRLKLDQTGSLTITNTRTTDSGFYTVKISSNKPTLYKRFTVTVNGE</sequence>
<dbReference type="InterPro" id="IPR013106">
    <property type="entry name" value="Ig_V-set"/>
</dbReference>
<protein>
    <recommendedName>
        <fullName evidence="2">Ig-like domain-containing protein</fullName>
    </recommendedName>
</protein>
<dbReference type="Pfam" id="PF07686">
    <property type="entry name" value="V-set"/>
    <property type="match status" value="1"/>
</dbReference>
<dbReference type="PANTHER" id="PTHR21063:SF4">
    <property type="entry name" value="CD48 ANTIGEN-RELATED"/>
    <property type="match status" value="1"/>
</dbReference>
<dbReference type="InterPro" id="IPR013783">
    <property type="entry name" value="Ig-like_fold"/>
</dbReference>
<reference evidence="3" key="2">
    <citation type="submission" date="2025-09" db="UniProtKB">
        <authorList>
            <consortium name="Ensembl"/>
        </authorList>
    </citation>
    <scope>IDENTIFICATION</scope>
</reference>
<feature type="domain" description="Ig-like" evidence="2">
    <location>
        <begin position="124"/>
        <end position="230"/>
    </location>
</feature>
<reference evidence="3" key="1">
    <citation type="submission" date="2025-08" db="UniProtKB">
        <authorList>
            <consortium name="Ensembl"/>
        </authorList>
    </citation>
    <scope>IDENTIFICATION</scope>
</reference>
<keyword evidence="1" id="KW-0732">Signal</keyword>
<dbReference type="PANTHER" id="PTHR21063">
    <property type="entry name" value="LFA-3"/>
    <property type="match status" value="1"/>
</dbReference>
<dbReference type="SMART" id="SM00409">
    <property type="entry name" value="IG"/>
    <property type="match status" value="2"/>
</dbReference>
<evidence type="ECO:0000259" key="2">
    <source>
        <dbReference type="PROSITE" id="PS50835"/>
    </source>
</evidence>
<evidence type="ECO:0000256" key="1">
    <source>
        <dbReference type="SAM" id="SignalP"/>
    </source>
</evidence>
<dbReference type="Proteomes" id="UP000694427">
    <property type="component" value="Unplaced"/>
</dbReference>
<accession>A0A8C1LTA6</accession>
<organism evidence="3 4">
    <name type="scientific">Cyprinus carpio</name>
    <name type="common">Common carp</name>
    <dbReference type="NCBI Taxonomy" id="7962"/>
    <lineage>
        <taxon>Eukaryota</taxon>
        <taxon>Metazoa</taxon>
        <taxon>Chordata</taxon>
        <taxon>Craniata</taxon>
        <taxon>Vertebrata</taxon>
        <taxon>Euteleostomi</taxon>
        <taxon>Actinopterygii</taxon>
        <taxon>Neopterygii</taxon>
        <taxon>Teleostei</taxon>
        <taxon>Ostariophysi</taxon>
        <taxon>Cypriniformes</taxon>
        <taxon>Cyprinidae</taxon>
        <taxon>Cyprininae</taxon>
        <taxon>Cyprinus</taxon>
    </lineage>
</organism>
<dbReference type="InterPro" id="IPR036179">
    <property type="entry name" value="Ig-like_dom_sf"/>
</dbReference>
<evidence type="ECO:0000313" key="3">
    <source>
        <dbReference type="Ensembl" id="ENSCCRP00010065953.1"/>
    </source>
</evidence>
<dbReference type="Ensembl" id="ENSCCRT00010072669.1">
    <property type="protein sequence ID" value="ENSCCRP00010065953.1"/>
    <property type="gene ID" value="ENSCCRG00010028344.1"/>
</dbReference>
<dbReference type="InterPro" id="IPR007110">
    <property type="entry name" value="Ig-like_dom"/>
</dbReference>
<dbReference type="AlphaFoldDB" id="A0A8C1LTA6"/>
<evidence type="ECO:0000313" key="4">
    <source>
        <dbReference type="Proteomes" id="UP000694427"/>
    </source>
</evidence>
<feature type="signal peptide" evidence="1">
    <location>
        <begin position="1"/>
        <end position="19"/>
    </location>
</feature>
<dbReference type="Gene3D" id="2.60.40.10">
    <property type="entry name" value="Immunoglobulins"/>
    <property type="match status" value="2"/>
</dbReference>
<dbReference type="SUPFAM" id="SSF48726">
    <property type="entry name" value="Immunoglobulin"/>
    <property type="match status" value="2"/>
</dbReference>
<proteinExistence type="predicted"/>
<keyword evidence="4" id="KW-1185">Reference proteome</keyword>
<feature type="chain" id="PRO_5034192755" description="Ig-like domain-containing protein" evidence="1">
    <location>
        <begin position="20"/>
        <end position="234"/>
    </location>
</feature>
<name>A0A8C1LTA6_CYPCA</name>
<dbReference type="PROSITE" id="PS50835">
    <property type="entry name" value="IG_LIKE"/>
    <property type="match status" value="1"/>
</dbReference>
<dbReference type="InterPro" id="IPR003599">
    <property type="entry name" value="Ig_sub"/>
</dbReference>